<evidence type="ECO:0000259" key="4">
    <source>
        <dbReference type="PROSITE" id="PS50013"/>
    </source>
</evidence>
<dbReference type="SMART" id="SM00298">
    <property type="entry name" value="CHROMO"/>
    <property type="match status" value="1"/>
</dbReference>
<evidence type="ECO:0000313" key="6">
    <source>
        <dbReference type="WBParaSite" id="PTRK_0000653900.1"/>
    </source>
</evidence>
<dbReference type="Gene3D" id="2.40.50.40">
    <property type="match status" value="1"/>
</dbReference>
<feature type="compositionally biased region" description="Polar residues" evidence="3">
    <location>
        <begin position="77"/>
        <end position="93"/>
    </location>
</feature>
<dbReference type="Pfam" id="PF00385">
    <property type="entry name" value="Chromo"/>
    <property type="match status" value="1"/>
</dbReference>
<sequence>MGKRRQRRRQNLTLTEDEYYVEKIITRKKENGRYVYFVKWEGYPESENTWIEECQFTDSTFVKEFIEKTEGKKNQKRNGSSDSNDPVNFNGTTKPEEMERKSVDNVLTDVFKRKTRKRSKPFSDHSRSGSILEEMSFYENARKRGNEIEKLTSSDIKIIYSKFCGRDSDGYLTETKEGEIVIISRDKLDINEDHLKQVNEADERHKNLKDSLIYDLLLREFIST</sequence>
<evidence type="ECO:0000313" key="5">
    <source>
        <dbReference type="Proteomes" id="UP000038045"/>
    </source>
</evidence>
<dbReference type="InterPro" id="IPR051219">
    <property type="entry name" value="Heterochromatin_chromo-domain"/>
</dbReference>
<evidence type="ECO:0000256" key="2">
    <source>
        <dbReference type="ARBA" id="ARBA00023242"/>
    </source>
</evidence>
<proteinExistence type="predicted"/>
<reference evidence="6" key="1">
    <citation type="submission" date="2017-02" db="UniProtKB">
        <authorList>
            <consortium name="WormBaseParasite"/>
        </authorList>
    </citation>
    <scope>IDENTIFICATION</scope>
</reference>
<dbReference type="GO" id="GO:0005634">
    <property type="term" value="C:nucleus"/>
    <property type="evidence" value="ECO:0007669"/>
    <property type="project" value="UniProtKB-SubCell"/>
</dbReference>
<comment type="subcellular location">
    <subcellularLocation>
        <location evidence="1">Nucleus</location>
    </subcellularLocation>
</comment>
<evidence type="ECO:0000256" key="1">
    <source>
        <dbReference type="ARBA" id="ARBA00004123"/>
    </source>
</evidence>
<dbReference type="SUPFAM" id="SSF54160">
    <property type="entry name" value="Chromo domain-like"/>
    <property type="match status" value="1"/>
</dbReference>
<dbReference type="InterPro" id="IPR000953">
    <property type="entry name" value="Chromo/chromo_shadow_dom"/>
</dbReference>
<dbReference type="PROSITE" id="PS50013">
    <property type="entry name" value="CHROMO_2"/>
    <property type="match status" value="1"/>
</dbReference>
<dbReference type="InterPro" id="IPR016197">
    <property type="entry name" value="Chromo-like_dom_sf"/>
</dbReference>
<keyword evidence="2" id="KW-0539">Nucleus</keyword>
<accession>A0A0N4ZFK9</accession>
<protein>
    <submittedName>
        <fullName evidence="6">Chromo domain-containing protein</fullName>
    </submittedName>
</protein>
<name>A0A0N4ZFK9_PARTI</name>
<feature type="domain" description="Chromo" evidence="4">
    <location>
        <begin position="19"/>
        <end position="77"/>
    </location>
</feature>
<organism evidence="5 6">
    <name type="scientific">Parastrongyloides trichosuri</name>
    <name type="common">Possum-specific nematode worm</name>
    <dbReference type="NCBI Taxonomy" id="131310"/>
    <lineage>
        <taxon>Eukaryota</taxon>
        <taxon>Metazoa</taxon>
        <taxon>Ecdysozoa</taxon>
        <taxon>Nematoda</taxon>
        <taxon>Chromadorea</taxon>
        <taxon>Rhabditida</taxon>
        <taxon>Tylenchina</taxon>
        <taxon>Panagrolaimomorpha</taxon>
        <taxon>Strongyloidoidea</taxon>
        <taxon>Strongyloididae</taxon>
        <taxon>Parastrongyloides</taxon>
    </lineage>
</organism>
<keyword evidence="5" id="KW-1185">Reference proteome</keyword>
<dbReference type="Proteomes" id="UP000038045">
    <property type="component" value="Unplaced"/>
</dbReference>
<dbReference type="STRING" id="131310.A0A0N4ZFK9"/>
<dbReference type="AlphaFoldDB" id="A0A0N4ZFK9"/>
<dbReference type="InterPro" id="IPR023780">
    <property type="entry name" value="Chromo_domain"/>
</dbReference>
<evidence type="ECO:0000256" key="3">
    <source>
        <dbReference type="SAM" id="MobiDB-lite"/>
    </source>
</evidence>
<dbReference type="WBParaSite" id="PTRK_0000653900.1">
    <property type="protein sequence ID" value="PTRK_0000653900.1"/>
    <property type="gene ID" value="PTRK_0000653900"/>
</dbReference>
<feature type="region of interest" description="Disordered" evidence="3">
    <location>
        <begin position="70"/>
        <end position="101"/>
    </location>
</feature>
<dbReference type="PANTHER" id="PTHR22812">
    <property type="entry name" value="CHROMOBOX PROTEIN"/>
    <property type="match status" value="1"/>
</dbReference>